<keyword evidence="5 6" id="KW-0408">Iron</keyword>
<proteinExistence type="predicted"/>
<protein>
    <submittedName>
        <fullName evidence="8">Cytochrome c</fullName>
    </submittedName>
</protein>
<reference evidence="8 9" key="1">
    <citation type="submission" date="2019-09" db="EMBL/GenBank/DDBJ databases">
        <title>NBRP : Genome information of microbial organism related human and environment.</title>
        <authorList>
            <person name="Hattori M."/>
            <person name="Oshima K."/>
            <person name="Inaba H."/>
            <person name="Suda W."/>
            <person name="Sakamoto M."/>
            <person name="Iino T."/>
            <person name="Kitahara M."/>
            <person name="Oshida Y."/>
            <person name="Iida T."/>
            <person name="Kudo T."/>
            <person name="Itoh T."/>
            <person name="Ohkuma M."/>
        </authorList>
    </citation>
    <scope>NUCLEOTIDE SEQUENCE [LARGE SCALE GENOMIC DNA]</scope>
    <source>
        <strain evidence="8 9">Q-1</strain>
    </source>
</reference>
<evidence type="ECO:0000259" key="7">
    <source>
        <dbReference type="PROSITE" id="PS51007"/>
    </source>
</evidence>
<evidence type="ECO:0000256" key="4">
    <source>
        <dbReference type="ARBA" id="ARBA00022982"/>
    </source>
</evidence>
<evidence type="ECO:0000256" key="2">
    <source>
        <dbReference type="ARBA" id="ARBA00022617"/>
    </source>
</evidence>
<dbReference type="GO" id="GO:0009055">
    <property type="term" value="F:electron transfer activity"/>
    <property type="evidence" value="ECO:0007669"/>
    <property type="project" value="InterPro"/>
</dbReference>
<keyword evidence="3 6" id="KW-0479">Metal-binding</keyword>
<dbReference type="AlphaFoldDB" id="A0A5A7N7H6"/>
<accession>A0A5A7N7H6</accession>
<evidence type="ECO:0000313" key="8">
    <source>
        <dbReference type="EMBL" id="GER04261.1"/>
    </source>
</evidence>
<gene>
    <name evidence="8" type="ORF">JCM17846_19430</name>
</gene>
<name>A0A5A7N7H6_9PROT</name>
<evidence type="ECO:0000256" key="3">
    <source>
        <dbReference type="ARBA" id="ARBA00022723"/>
    </source>
</evidence>
<sequence length="137" mass="14825">MPRMRLLSAILAVLGFGALGAGVSALPVMAQEAGNADEGAKIFRRCQACHTVTEGQHRVGPSLYGVVGRQSATAEGFPRYSDAMKASDITWTEENISKYLENPRAFIPGNIMAFPGLRKEQDRLDVIAFLERAAEAE</sequence>
<keyword evidence="4" id="KW-0249">Electron transport</keyword>
<organism evidence="8 9">
    <name type="scientific">Iodidimonas nitroreducens</name>
    <dbReference type="NCBI Taxonomy" id="1236968"/>
    <lineage>
        <taxon>Bacteria</taxon>
        <taxon>Pseudomonadati</taxon>
        <taxon>Pseudomonadota</taxon>
        <taxon>Alphaproteobacteria</taxon>
        <taxon>Iodidimonadales</taxon>
        <taxon>Iodidimonadaceae</taxon>
        <taxon>Iodidimonas</taxon>
    </lineage>
</organism>
<dbReference type="Pfam" id="PF00034">
    <property type="entry name" value="Cytochrom_C"/>
    <property type="match status" value="1"/>
</dbReference>
<dbReference type="Gene3D" id="1.10.760.10">
    <property type="entry name" value="Cytochrome c-like domain"/>
    <property type="match status" value="1"/>
</dbReference>
<dbReference type="PROSITE" id="PS51007">
    <property type="entry name" value="CYTC"/>
    <property type="match status" value="1"/>
</dbReference>
<keyword evidence="9" id="KW-1185">Reference proteome</keyword>
<evidence type="ECO:0000256" key="1">
    <source>
        <dbReference type="ARBA" id="ARBA00022448"/>
    </source>
</evidence>
<evidence type="ECO:0000313" key="9">
    <source>
        <dbReference type="Proteomes" id="UP000324996"/>
    </source>
</evidence>
<keyword evidence="1" id="KW-0813">Transport</keyword>
<keyword evidence="2 6" id="KW-0349">Heme</keyword>
<dbReference type="GO" id="GO:0020037">
    <property type="term" value="F:heme binding"/>
    <property type="evidence" value="ECO:0007669"/>
    <property type="project" value="InterPro"/>
</dbReference>
<feature type="domain" description="Cytochrome c" evidence="7">
    <location>
        <begin position="34"/>
        <end position="134"/>
    </location>
</feature>
<dbReference type="InterPro" id="IPR009056">
    <property type="entry name" value="Cyt_c-like_dom"/>
</dbReference>
<dbReference type="Proteomes" id="UP000324996">
    <property type="component" value="Unassembled WGS sequence"/>
</dbReference>
<dbReference type="GO" id="GO:0046872">
    <property type="term" value="F:metal ion binding"/>
    <property type="evidence" value="ECO:0007669"/>
    <property type="project" value="UniProtKB-KW"/>
</dbReference>
<comment type="caution">
    <text evidence="8">The sequence shown here is derived from an EMBL/GenBank/DDBJ whole genome shotgun (WGS) entry which is preliminary data.</text>
</comment>
<dbReference type="InterPro" id="IPR036909">
    <property type="entry name" value="Cyt_c-like_dom_sf"/>
</dbReference>
<dbReference type="PANTHER" id="PTHR11961">
    <property type="entry name" value="CYTOCHROME C"/>
    <property type="match status" value="1"/>
</dbReference>
<dbReference type="SUPFAM" id="SSF46626">
    <property type="entry name" value="Cytochrome c"/>
    <property type="match status" value="1"/>
</dbReference>
<dbReference type="EMBL" id="BKCN01000009">
    <property type="protein sequence ID" value="GER04261.1"/>
    <property type="molecule type" value="Genomic_DNA"/>
</dbReference>
<dbReference type="InterPro" id="IPR002327">
    <property type="entry name" value="Cyt_c_1A/1B"/>
</dbReference>
<evidence type="ECO:0000256" key="5">
    <source>
        <dbReference type="ARBA" id="ARBA00023004"/>
    </source>
</evidence>
<evidence type="ECO:0000256" key="6">
    <source>
        <dbReference type="PROSITE-ProRule" id="PRU00433"/>
    </source>
</evidence>
<dbReference type="PRINTS" id="PR00604">
    <property type="entry name" value="CYTCHRMECIAB"/>
</dbReference>